<protein>
    <submittedName>
        <fullName evidence="2">Uncharacterized protein</fullName>
    </submittedName>
</protein>
<dbReference type="Proteomes" id="UP000177751">
    <property type="component" value="Unassembled WGS sequence"/>
</dbReference>
<accession>A0A1G2JC80</accession>
<evidence type="ECO:0000256" key="1">
    <source>
        <dbReference type="SAM" id="MobiDB-lite"/>
    </source>
</evidence>
<dbReference type="STRING" id="1802229.A2401_01445"/>
<comment type="caution">
    <text evidence="2">The sequence shown here is derived from an EMBL/GenBank/DDBJ whole genome shotgun (WGS) entry which is preliminary data.</text>
</comment>
<evidence type="ECO:0000313" key="2">
    <source>
        <dbReference type="EMBL" id="OGZ84694.1"/>
    </source>
</evidence>
<evidence type="ECO:0000313" key="3">
    <source>
        <dbReference type="Proteomes" id="UP000177751"/>
    </source>
</evidence>
<organism evidence="2 3">
    <name type="scientific">Candidatus Staskawiczbacteria bacterium RIFOXYC1_FULL_38_18</name>
    <dbReference type="NCBI Taxonomy" id="1802229"/>
    <lineage>
        <taxon>Bacteria</taxon>
        <taxon>Candidatus Staskawicziibacteriota</taxon>
    </lineage>
</organism>
<dbReference type="AlphaFoldDB" id="A0A1G2JC80"/>
<name>A0A1G2JC80_9BACT</name>
<reference evidence="2 3" key="1">
    <citation type="journal article" date="2016" name="Nat. Commun.">
        <title>Thousands of microbial genomes shed light on interconnected biogeochemical processes in an aquifer system.</title>
        <authorList>
            <person name="Anantharaman K."/>
            <person name="Brown C.T."/>
            <person name="Hug L.A."/>
            <person name="Sharon I."/>
            <person name="Castelle C.J."/>
            <person name="Probst A.J."/>
            <person name="Thomas B.C."/>
            <person name="Singh A."/>
            <person name="Wilkins M.J."/>
            <person name="Karaoz U."/>
            <person name="Brodie E.L."/>
            <person name="Williams K.H."/>
            <person name="Hubbard S.S."/>
            <person name="Banfield J.F."/>
        </authorList>
    </citation>
    <scope>NUCLEOTIDE SEQUENCE [LARGE SCALE GENOMIC DNA]</scope>
</reference>
<dbReference type="EMBL" id="MHPP01000014">
    <property type="protein sequence ID" value="OGZ84694.1"/>
    <property type="molecule type" value="Genomic_DNA"/>
</dbReference>
<gene>
    <name evidence="2" type="ORF">A2401_01445</name>
</gene>
<feature type="region of interest" description="Disordered" evidence="1">
    <location>
        <begin position="121"/>
        <end position="153"/>
    </location>
</feature>
<sequence length="304" mass="33982">MRTRQRYGAHPRLAGIVERFERKFFASDPEGFRLHWSPPSKVAHSDNFNLWHVRENGWKIILKVPGAAKCTISFPHLTPEEEAMMDSFFRSELNLKLKPKPSKPQGNESMDTATIAQLVTAPKNGHTEHNDQKASPTPPEMDTGEKSEGSRISPTGENIELILLAMREIAEEDKIVPEDGWYLLKSLNSRLLATFDSSWPKSPNAYASIRAILERLVAMRAIQIERVGKREVKVRFLIKGHAPAMNAPKPQPVPPADLDVPTTVAPIGTMAQALLNLTVQQSYELKQAVKGSPALQDFLRALLQ</sequence>
<proteinExistence type="predicted"/>